<sequence length="43" mass="5213">EFCKNHVLPAWEARKNFQINGIKEYTGHHPKYIQPLIGTYWKR</sequence>
<dbReference type="EMBL" id="BART01005303">
    <property type="protein sequence ID" value="GAG63984.1"/>
    <property type="molecule type" value="Genomic_DNA"/>
</dbReference>
<protein>
    <submittedName>
        <fullName evidence="1">Uncharacterized protein</fullName>
    </submittedName>
</protein>
<evidence type="ECO:0000313" key="1">
    <source>
        <dbReference type="EMBL" id="GAG63984.1"/>
    </source>
</evidence>
<organism evidence="1">
    <name type="scientific">marine sediment metagenome</name>
    <dbReference type="NCBI Taxonomy" id="412755"/>
    <lineage>
        <taxon>unclassified sequences</taxon>
        <taxon>metagenomes</taxon>
        <taxon>ecological metagenomes</taxon>
    </lineage>
</organism>
<name>X0Z4P3_9ZZZZ</name>
<feature type="non-terminal residue" evidence="1">
    <location>
        <position position="1"/>
    </location>
</feature>
<comment type="caution">
    <text evidence="1">The sequence shown here is derived from an EMBL/GenBank/DDBJ whole genome shotgun (WGS) entry which is preliminary data.</text>
</comment>
<accession>X0Z4P3</accession>
<dbReference type="AlphaFoldDB" id="X0Z4P3"/>
<reference evidence="1" key="1">
    <citation type="journal article" date="2014" name="Front. Microbiol.">
        <title>High frequency of phylogenetically diverse reductive dehalogenase-homologous genes in deep subseafloor sedimentary metagenomes.</title>
        <authorList>
            <person name="Kawai M."/>
            <person name="Futagami T."/>
            <person name="Toyoda A."/>
            <person name="Takaki Y."/>
            <person name="Nishi S."/>
            <person name="Hori S."/>
            <person name="Arai W."/>
            <person name="Tsubouchi T."/>
            <person name="Morono Y."/>
            <person name="Uchiyama I."/>
            <person name="Ito T."/>
            <person name="Fujiyama A."/>
            <person name="Inagaki F."/>
            <person name="Takami H."/>
        </authorList>
    </citation>
    <scope>NUCLEOTIDE SEQUENCE</scope>
    <source>
        <strain evidence="1">Expedition CK06-06</strain>
    </source>
</reference>
<gene>
    <name evidence="1" type="ORF">S01H4_12462</name>
</gene>
<proteinExistence type="predicted"/>